<accession>A0ABW6WPV3</accession>
<keyword evidence="2" id="KW-1185">Reference proteome</keyword>
<protein>
    <submittedName>
        <fullName evidence="1">PD-(D/E)XK motif protein</fullName>
    </submittedName>
</protein>
<comment type="caution">
    <text evidence="1">The sequence shown here is derived from an EMBL/GenBank/DDBJ whole genome shotgun (WGS) entry which is preliminary data.</text>
</comment>
<dbReference type="Pfam" id="PF14390">
    <property type="entry name" value="DUF4420"/>
    <property type="match status" value="1"/>
</dbReference>
<dbReference type="Proteomes" id="UP001602245">
    <property type="component" value="Unassembled WGS sequence"/>
</dbReference>
<evidence type="ECO:0000313" key="2">
    <source>
        <dbReference type="Proteomes" id="UP001602245"/>
    </source>
</evidence>
<proteinExistence type="predicted"/>
<dbReference type="EMBL" id="JBIAZU010000007">
    <property type="protein sequence ID" value="MFF5295331.1"/>
    <property type="molecule type" value="Genomic_DNA"/>
</dbReference>
<sequence length="324" mass="34985">MVVDHWAVLDAQPPGSAWLTSALPVTVDGSPVLCAMGPDNKRHLLVPANGREVVRADTRAAAVHLLPLVLEDDSGANGYANLVLLRDDLTNIFTGLCADVIGALAARRAAPLVVVEQVLDGWHELFRSGAQLGIDRLAGLFGELLFLDALVTVDPSLADAWQGPLRSPHDFVANGWAAEVKATASAEGRSVRIHGLDQLAAPPGGGLMLRWMRLDTSDGSGTSIADLVDKITDRVGRPREFWQLLARSGYLVADRDKYSGIRFTLVEEASYRVTEDFPRVIPTSFVTGVPAGLSDLRYTLDLDLAPAPMQKDEIAEFMNSMVRK</sequence>
<name>A0ABW6WPV3_9ACTN</name>
<dbReference type="RefSeq" id="WP_157295694.1">
    <property type="nucleotide sequence ID" value="NZ_JBIAZU010000007.1"/>
</dbReference>
<dbReference type="InterPro" id="IPR025534">
    <property type="entry name" value="DUF4420"/>
</dbReference>
<evidence type="ECO:0000313" key="1">
    <source>
        <dbReference type="EMBL" id="MFF5295331.1"/>
    </source>
</evidence>
<gene>
    <name evidence="1" type="ORF">ACFY35_38345</name>
</gene>
<reference evidence="1 2" key="1">
    <citation type="submission" date="2024-10" db="EMBL/GenBank/DDBJ databases">
        <title>The Natural Products Discovery Center: Release of the First 8490 Sequenced Strains for Exploring Actinobacteria Biosynthetic Diversity.</title>
        <authorList>
            <person name="Kalkreuter E."/>
            <person name="Kautsar S.A."/>
            <person name="Yang D."/>
            <person name="Bader C.D."/>
            <person name="Teijaro C.N."/>
            <person name="Fluegel L."/>
            <person name="Davis C.M."/>
            <person name="Simpson J.R."/>
            <person name="Lauterbach L."/>
            <person name="Steele A.D."/>
            <person name="Gui C."/>
            <person name="Meng S."/>
            <person name="Li G."/>
            <person name="Viehrig K."/>
            <person name="Ye F."/>
            <person name="Su P."/>
            <person name="Kiefer A.F."/>
            <person name="Nichols A."/>
            <person name="Cepeda A.J."/>
            <person name="Yan W."/>
            <person name="Fan B."/>
            <person name="Jiang Y."/>
            <person name="Adhikari A."/>
            <person name="Zheng C.-J."/>
            <person name="Schuster L."/>
            <person name="Cowan T.M."/>
            <person name="Smanski M.J."/>
            <person name="Chevrette M.G."/>
            <person name="De Carvalho L.P.S."/>
            <person name="Shen B."/>
        </authorList>
    </citation>
    <scope>NUCLEOTIDE SEQUENCE [LARGE SCALE GENOMIC DNA]</scope>
    <source>
        <strain evidence="1 2">NPDC000087</strain>
    </source>
</reference>
<organism evidence="1 2">
    <name type="scientific">Paractinoplanes globisporus</name>
    <dbReference type="NCBI Taxonomy" id="113565"/>
    <lineage>
        <taxon>Bacteria</taxon>
        <taxon>Bacillati</taxon>
        <taxon>Actinomycetota</taxon>
        <taxon>Actinomycetes</taxon>
        <taxon>Micromonosporales</taxon>
        <taxon>Micromonosporaceae</taxon>
        <taxon>Paractinoplanes</taxon>
    </lineage>
</organism>